<evidence type="ECO:0000313" key="2">
    <source>
        <dbReference type="EMBL" id="KAG2492234.1"/>
    </source>
</evidence>
<reference evidence="2" key="1">
    <citation type="journal article" date="2020" name="bioRxiv">
        <title>Comparative genomics of Chlamydomonas.</title>
        <authorList>
            <person name="Craig R.J."/>
            <person name="Hasan A.R."/>
            <person name="Ness R.W."/>
            <person name="Keightley P.D."/>
        </authorList>
    </citation>
    <scope>NUCLEOTIDE SEQUENCE</scope>
    <source>
        <strain evidence="2">CCAP 11/70</strain>
    </source>
</reference>
<sequence length="385" mass="39563">MRPSACTDAASGTSSNAAQAGGGNSSSPPAAVIRRRSRLLATVLDVARKGCPFPTAVDALSTLIFVRGMLAAQPLHALSHQLAAAAAALEPCGDGAGGGPGGADVDAAAIEQGRAALGCFLENTCTFYKVFLGDADIADLEYPSPVMVGAVAAERDAGVEDLARGLAESCVLEHAARVLLLLQARGPHASQRREEWWRLAAGALAYGGEFLQGEEYGTDPDVVAWELCRLVTEPLLQLWPNGRRDLDALPAEPPTEVAAALAGGLPQAVMALMGSSGTGALSVGSQRVACELLKACCNSLFLTPLLVYGGSESVAAFLGMLGSARRDRHGQARAPPPAPQQCPALRVEAAEAAEPMQPPAAAAGVVGPWGMRCGAATGRSWRGRR</sequence>
<dbReference type="Proteomes" id="UP000612055">
    <property type="component" value="Unassembled WGS sequence"/>
</dbReference>
<evidence type="ECO:0000256" key="1">
    <source>
        <dbReference type="SAM" id="MobiDB-lite"/>
    </source>
</evidence>
<dbReference type="EMBL" id="JAEHOE010000046">
    <property type="protein sequence ID" value="KAG2492234.1"/>
    <property type="molecule type" value="Genomic_DNA"/>
</dbReference>
<evidence type="ECO:0000313" key="3">
    <source>
        <dbReference type="Proteomes" id="UP000612055"/>
    </source>
</evidence>
<feature type="region of interest" description="Disordered" evidence="1">
    <location>
        <begin position="1"/>
        <end position="30"/>
    </location>
</feature>
<accession>A0A836BYH3</accession>
<organism evidence="2 3">
    <name type="scientific">Edaphochlamys debaryana</name>
    <dbReference type="NCBI Taxonomy" id="47281"/>
    <lineage>
        <taxon>Eukaryota</taxon>
        <taxon>Viridiplantae</taxon>
        <taxon>Chlorophyta</taxon>
        <taxon>core chlorophytes</taxon>
        <taxon>Chlorophyceae</taxon>
        <taxon>CS clade</taxon>
        <taxon>Chlamydomonadales</taxon>
        <taxon>Chlamydomonadales incertae sedis</taxon>
        <taxon>Edaphochlamys</taxon>
    </lineage>
</organism>
<gene>
    <name evidence="2" type="ORF">HYH03_009478</name>
</gene>
<comment type="caution">
    <text evidence="2">The sequence shown here is derived from an EMBL/GenBank/DDBJ whole genome shotgun (WGS) entry which is preliminary data.</text>
</comment>
<proteinExistence type="predicted"/>
<name>A0A836BYH3_9CHLO</name>
<keyword evidence="3" id="KW-1185">Reference proteome</keyword>
<dbReference type="AlphaFoldDB" id="A0A836BYH3"/>
<protein>
    <submittedName>
        <fullName evidence="2">Uncharacterized protein</fullName>
    </submittedName>
</protein>